<reference evidence="2 4" key="2">
    <citation type="submission" date="2016-10" db="EMBL/GenBank/DDBJ databases">
        <authorList>
            <person name="Varghese N."/>
            <person name="Submissions S."/>
        </authorList>
    </citation>
    <scope>NUCLEOTIDE SEQUENCE [LARGE SCALE GENOMIC DNA]</scope>
    <source>
        <strain evidence="2 4">DSW-5</strain>
    </source>
</reference>
<dbReference type="EMBL" id="FNUE01000002">
    <property type="protein sequence ID" value="SEE54913.1"/>
    <property type="molecule type" value="Genomic_DNA"/>
</dbReference>
<dbReference type="AlphaFoldDB" id="A0A0N0CG80"/>
<evidence type="ECO:0000313" key="3">
    <source>
        <dbReference type="Proteomes" id="UP000037716"/>
    </source>
</evidence>
<keyword evidence="4" id="KW-1185">Reference proteome</keyword>
<name>A0A0N0CG80_9FLAO</name>
<protein>
    <submittedName>
        <fullName evidence="1">Uncharacterized protein</fullName>
    </submittedName>
</protein>
<dbReference type="EMBL" id="LGBR01000001">
    <property type="protein sequence ID" value="KOY52950.1"/>
    <property type="molecule type" value="Genomic_DNA"/>
</dbReference>
<dbReference type="STRING" id="1300348.I602_2510"/>
<gene>
    <name evidence="1" type="ORF">I602_2510</name>
    <name evidence="2" type="ORF">SAMN05444353_2284</name>
</gene>
<dbReference type="PATRIC" id="fig|1300348.6.peg.2511"/>
<evidence type="ECO:0000313" key="2">
    <source>
        <dbReference type="EMBL" id="SEE54913.1"/>
    </source>
</evidence>
<comment type="caution">
    <text evidence="1">The sequence shown here is derived from an EMBL/GenBank/DDBJ whole genome shotgun (WGS) entry which is preliminary data.</text>
</comment>
<sequence length="309" mass="35791">MGSKVKKLKFLIVIILFFCINTFGSERTLYVDNFSNILGNPGKENKLLLFAKRNNFKTLILYQLNKVDKRWSLTDASKNTILADFISKAKTKYSIQNVGASGESATFFTNRIDPYNNTRKNSDEKFDVYNLEYEYWSKNASSDDGYYCENYLRDNNLSCTRAGSFQYFVNNLKELNALSSKNKHNIKIEAYLAYFSKEEMKVINELCDRVIIHAYGKNPKTAINSATKSLKLIMNLNSSIKTSILLSTRMNHMGYWFKHNSLGKSESLLFKEMNGKSINLRKQLNLDGFSYQTYSYLEKAMNYYSYSQN</sequence>
<organism evidence="1 3">
    <name type="scientific">Polaribacter dokdonensis DSW-5</name>
    <dbReference type="NCBI Taxonomy" id="1300348"/>
    <lineage>
        <taxon>Bacteria</taxon>
        <taxon>Pseudomonadati</taxon>
        <taxon>Bacteroidota</taxon>
        <taxon>Flavobacteriia</taxon>
        <taxon>Flavobacteriales</taxon>
        <taxon>Flavobacteriaceae</taxon>
    </lineage>
</organism>
<reference evidence="1 3" key="1">
    <citation type="submission" date="2015-07" db="EMBL/GenBank/DDBJ databases">
        <title>Genome of Polaribacter dokdonenesis DSW-5, isolated from seawater off Dokdo in Korea.</title>
        <authorList>
            <person name="Yoon K."/>
            <person name="Song J.Y."/>
            <person name="Kim J.F."/>
        </authorList>
    </citation>
    <scope>NUCLEOTIDE SEQUENCE [LARGE SCALE GENOMIC DNA]</scope>
    <source>
        <strain evidence="1 3">DSW-5</strain>
    </source>
</reference>
<evidence type="ECO:0000313" key="4">
    <source>
        <dbReference type="Proteomes" id="UP000183071"/>
    </source>
</evidence>
<dbReference type="Proteomes" id="UP000183071">
    <property type="component" value="Unassembled WGS sequence"/>
</dbReference>
<evidence type="ECO:0000313" key="1">
    <source>
        <dbReference type="EMBL" id="KOY52950.1"/>
    </source>
</evidence>
<accession>A0A0N0CG80</accession>
<dbReference type="Proteomes" id="UP000037716">
    <property type="component" value="Unassembled WGS sequence"/>
</dbReference>
<proteinExistence type="predicted"/>